<accession>A0A6A6KDN3</accession>
<dbReference type="GO" id="GO:0005507">
    <property type="term" value="F:copper ion binding"/>
    <property type="evidence" value="ECO:0007669"/>
    <property type="project" value="InterPro"/>
</dbReference>
<dbReference type="EMBL" id="JAAGAX010000017">
    <property type="protein sequence ID" value="KAF2286028.1"/>
    <property type="molecule type" value="Genomic_DNA"/>
</dbReference>
<sequence>MSGTCGDCDCADKSQCVKKGSSYTADIVDTEKSFVSTVVMEFPAAAEPDGKCKCGANCTCTDCTCGH</sequence>
<dbReference type="PANTHER" id="PTHR33357:SF3">
    <property type="entry name" value="METALLOTHIONEIN-LIKE PROTEIN 3"/>
    <property type="match status" value="1"/>
</dbReference>
<organism evidence="4 5">
    <name type="scientific">Hevea brasiliensis</name>
    <name type="common">Para rubber tree</name>
    <name type="synonym">Siphonia brasiliensis</name>
    <dbReference type="NCBI Taxonomy" id="3981"/>
    <lineage>
        <taxon>Eukaryota</taxon>
        <taxon>Viridiplantae</taxon>
        <taxon>Streptophyta</taxon>
        <taxon>Embryophyta</taxon>
        <taxon>Tracheophyta</taxon>
        <taxon>Spermatophyta</taxon>
        <taxon>Magnoliopsida</taxon>
        <taxon>eudicotyledons</taxon>
        <taxon>Gunneridae</taxon>
        <taxon>Pentapetalae</taxon>
        <taxon>rosids</taxon>
        <taxon>fabids</taxon>
        <taxon>Malpighiales</taxon>
        <taxon>Euphorbiaceae</taxon>
        <taxon>Crotonoideae</taxon>
        <taxon>Micrandreae</taxon>
        <taxon>Hevea</taxon>
    </lineage>
</organism>
<gene>
    <name evidence="4" type="ORF">GH714_009779</name>
</gene>
<comment type="similarity">
    <text evidence="1">Belongs to the metallothionein superfamily. Type 15 family.</text>
</comment>
<evidence type="ECO:0000313" key="5">
    <source>
        <dbReference type="Proteomes" id="UP000467840"/>
    </source>
</evidence>
<keyword evidence="5" id="KW-1185">Reference proteome</keyword>
<dbReference type="AlphaFoldDB" id="A0A6A6KDN3"/>
<dbReference type="Proteomes" id="UP000467840">
    <property type="component" value="Chromosome 3"/>
</dbReference>
<protein>
    <submittedName>
        <fullName evidence="4">Uncharacterized protein</fullName>
    </submittedName>
</protein>
<evidence type="ECO:0000256" key="3">
    <source>
        <dbReference type="ARBA" id="ARBA00022851"/>
    </source>
</evidence>
<evidence type="ECO:0000256" key="1">
    <source>
        <dbReference type="ARBA" id="ARBA00005802"/>
    </source>
</evidence>
<dbReference type="PANTHER" id="PTHR33357">
    <property type="entry name" value="METALLOTHIONEIN-LIKE PROTEIN 3"/>
    <property type="match status" value="1"/>
</dbReference>
<keyword evidence="2" id="KW-0479">Metal-binding</keyword>
<dbReference type="GO" id="GO:0006878">
    <property type="term" value="P:intracellular copper ion homeostasis"/>
    <property type="evidence" value="ECO:0007669"/>
    <property type="project" value="InterPro"/>
</dbReference>
<name>A0A6A6KDN3_HEVBR</name>
<keyword evidence="3" id="KW-0480">Metal-thiolate cluster</keyword>
<dbReference type="GO" id="GO:0008270">
    <property type="term" value="F:zinc ion binding"/>
    <property type="evidence" value="ECO:0007669"/>
    <property type="project" value="InterPro"/>
</dbReference>
<dbReference type="InterPro" id="IPR044671">
    <property type="entry name" value="MT3"/>
</dbReference>
<evidence type="ECO:0000256" key="2">
    <source>
        <dbReference type="ARBA" id="ARBA00022723"/>
    </source>
</evidence>
<proteinExistence type="inferred from homology"/>
<comment type="caution">
    <text evidence="4">The sequence shown here is derived from an EMBL/GenBank/DDBJ whole genome shotgun (WGS) entry which is preliminary data.</text>
</comment>
<evidence type="ECO:0000313" key="4">
    <source>
        <dbReference type="EMBL" id="KAF2286028.1"/>
    </source>
</evidence>
<reference evidence="4 5" key="1">
    <citation type="journal article" date="2020" name="Mol. Plant">
        <title>The Chromosome-Based Rubber Tree Genome Provides New Insights into Spurge Genome Evolution and Rubber Biosynthesis.</title>
        <authorList>
            <person name="Liu J."/>
            <person name="Shi C."/>
            <person name="Shi C.C."/>
            <person name="Li W."/>
            <person name="Zhang Q.J."/>
            <person name="Zhang Y."/>
            <person name="Li K."/>
            <person name="Lu H.F."/>
            <person name="Shi C."/>
            <person name="Zhu S.T."/>
            <person name="Xiao Z.Y."/>
            <person name="Nan H."/>
            <person name="Yue Y."/>
            <person name="Zhu X.G."/>
            <person name="Wu Y."/>
            <person name="Hong X.N."/>
            <person name="Fan G.Y."/>
            <person name="Tong Y."/>
            <person name="Zhang D."/>
            <person name="Mao C.L."/>
            <person name="Liu Y.L."/>
            <person name="Hao S.J."/>
            <person name="Liu W.Q."/>
            <person name="Lv M.Q."/>
            <person name="Zhang H.B."/>
            <person name="Liu Y."/>
            <person name="Hu-Tang G.R."/>
            <person name="Wang J.P."/>
            <person name="Wang J.H."/>
            <person name="Sun Y.H."/>
            <person name="Ni S.B."/>
            <person name="Chen W.B."/>
            <person name="Zhang X.C."/>
            <person name="Jiao Y.N."/>
            <person name="Eichler E.E."/>
            <person name="Li G.H."/>
            <person name="Liu X."/>
            <person name="Gao L.Z."/>
        </authorList>
    </citation>
    <scope>NUCLEOTIDE SEQUENCE [LARGE SCALE GENOMIC DNA]</scope>
    <source>
        <strain evidence="5">cv. GT1</strain>
        <tissue evidence="4">Leaf</tissue>
    </source>
</reference>